<proteinExistence type="predicted"/>
<comment type="caution">
    <text evidence="2">The sequence shown here is derived from an EMBL/GenBank/DDBJ whole genome shotgun (WGS) entry which is preliminary data.</text>
</comment>
<evidence type="ECO:0000313" key="2">
    <source>
        <dbReference type="EMBL" id="RPA64827.1"/>
    </source>
</evidence>
<dbReference type="Proteomes" id="UP000267536">
    <property type="component" value="Unassembled WGS sequence"/>
</dbReference>
<evidence type="ECO:0000256" key="1">
    <source>
        <dbReference type="SAM" id="MobiDB-lite"/>
    </source>
</evidence>
<gene>
    <name evidence="2" type="ORF">EF294_06915</name>
</gene>
<dbReference type="AlphaFoldDB" id="A0A3N4GTQ1"/>
<protein>
    <submittedName>
        <fullName evidence="2">Uncharacterized protein</fullName>
    </submittedName>
</protein>
<keyword evidence="3" id="KW-1185">Reference proteome</keyword>
<reference evidence="2 3" key="1">
    <citation type="submission" date="2018-11" db="EMBL/GenBank/DDBJ databases">
        <title>Draft genome sequence of Gordonia sp. RS15-1S isolated from rice stems.</title>
        <authorList>
            <person name="Muangham S."/>
        </authorList>
    </citation>
    <scope>NUCLEOTIDE SEQUENCE [LARGE SCALE GENOMIC DNA]</scope>
    <source>
        <strain evidence="2 3">RS15-1S</strain>
    </source>
</reference>
<feature type="compositionally biased region" description="Basic residues" evidence="1">
    <location>
        <begin position="185"/>
        <end position="194"/>
    </location>
</feature>
<name>A0A3N4GTQ1_9ACTN</name>
<accession>A0A3N4GTQ1</accession>
<feature type="region of interest" description="Disordered" evidence="1">
    <location>
        <begin position="124"/>
        <end position="200"/>
    </location>
</feature>
<evidence type="ECO:0000313" key="3">
    <source>
        <dbReference type="Proteomes" id="UP000267536"/>
    </source>
</evidence>
<dbReference type="EMBL" id="RKMH01000004">
    <property type="protein sequence ID" value="RPA64827.1"/>
    <property type="molecule type" value="Genomic_DNA"/>
</dbReference>
<sequence length="227" mass="24557">MLGGITVEFDPQDTWRDVVPDDASGLIGVSSPLLIGRGGPGAVLPEQVSRLHRIASTWFSDHGMLSEAIDQALSAGDTGRAVRLDERDGRTLLKHSQRVTVLGMIDQLPPSAVITSPRLQLTAAWSEPRGHSTRPPIPQTRSMRPVCGPTSRTKFSPWRSVPADSCVRTTPARAGGRPSAAGPRSSHKPRKKQRSGCCSGRPTRWLYALCLEPPGRDNEAQQQSARC</sequence>
<organism evidence="2 3">
    <name type="scientific">Gordonia oryzae</name>
    <dbReference type="NCBI Taxonomy" id="2487349"/>
    <lineage>
        <taxon>Bacteria</taxon>
        <taxon>Bacillati</taxon>
        <taxon>Actinomycetota</taxon>
        <taxon>Actinomycetes</taxon>
        <taxon>Mycobacteriales</taxon>
        <taxon>Gordoniaceae</taxon>
        <taxon>Gordonia</taxon>
    </lineage>
</organism>
<feature type="compositionally biased region" description="Low complexity" evidence="1">
    <location>
        <begin position="171"/>
        <end position="184"/>
    </location>
</feature>